<dbReference type="Pfam" id="PF02518">
    <property type="entry name" value="HATPase_c"/>
    <property type="match status" value="1"/>
</dbReference>
<dbReference type="NCBIfam" id="TIGR00229">
    <property type="entry name" value="sensory_box"/>
    <property type="match status" value="1"/>
</dbReference>
<dbReference type="SMART" id="SM00387">
    <property type="entry name" value="HATPase_c"/>
    <property type="match status" value="1"/>
</dbReference>
<keyword evidence="16" id="KW-1185">Reference proteome</keyword>
<dbReference type="InterPro" id="IPR003594">
    <property type="entry name" value="HATPase_dom"/>
</dbReference>
<dbReference type="PROSITE" id="PS50113">
    <property type="entry name" value="PAC"/>
    <property type="match status" value="1"/>
</dbReference>
<evidence type="ECO:0000259" key="10">
    <source>
        <dbReference type="PROSITE" id="PS50112"/>
    </source>
</evidence>
<dbReference type="SMART" id="SM00086">
    <property type="entry name" value="PAC"/>
    <property type="match status" value="1"/>
</dbReference>
<dbReference type="Gene3D" id="1.10.287.130">
    <property type="match status" value="1"/>
</dbReference>
<dbReference type="SMART" id="SM00388">
    <property type="entry name" value="HisKA"/>
    <property type="match status" value="1"/>
</dbReference>
<evidence type="ECO:0000313" key="13">
    <source>
        <dbReference type="EMBL" id="CAJ74182.1"/>
    </source>
</evidence>
<dbReference type="EMBL" id="LT934425">
    <property type="protein sequence ID" value="SOH03229.1"/>
    <property type="molecule type" value="Genomic_DNA"/>
</dbReference>
<dbReference type="InterPro" id="IPR001789">
    <property type="entry name" value="Sig_transdc_resp-reg_receiver"/>
</dbReference>
<dbReference type="Proteomes" id="UP000501926">
    <property type="component" value="Chromosome"/>
</dbReference>
<dbReference type="Gene3D" id="3.30.70.270">
    <property type="match status" value="1"/>
</dbReference>
<evidence type="ECO:0000259" key="12">
    <source>
        <dbReference type="PROSITE" id="PS50887"/>
    </source>
</evidence>
<organism evidence="13">
    <name type="scientific">Kuenenia stuttgartiensis</name>
    <dbReference type="NCBI Taxonomy" id="174633"/>
    <lineage>
        <taxon>Bacteria</taxon>
        <taxon>Pseudomonadati</taxon>
        <taxon>Planctomycetota</taxon>
        <taxon>Candidatus Brocadiia</taxon>
        <taxon>Candidatus Brocadiales</taxon>
        <taxon>Candidatus Brocadiaceae</taxon>
        <taxon>Candidatus Kuenenia</taxon>
    </lineage>
</organism>
<sequence>MIKIAIAGAGKGGKALLDIFHNNGETQVVGITDKDKNAPALRLAKECGIFSTDTIDELYCQKPDIILNVTGNAEISEYIRKSSPNPVEVIEGTGARFLWELVSKQQEARKDMEALYQSGLLITRSKSLTGALDEALGSALRLTDTPAGSIAIIDGEEMIMASQKGLSRDFLKSLRWKPRGDGITRYILEQTKPVEFQDVEKEPMFNDTVILKEGIKSLLAAPLLLNGSVVGILYLDDFKPRVFTERHKNLIKLFSTMAAQTIEKYKLLHDLEASLMYFQGMLDDSGDIIITTDCEGNIVKFSKGGEKILGYKEHEIRGKKCSELYVNKGERTNILEALRGKSSLSNYETTLLKKDNTPVDISLTISELRDKTGNVIGTVGISKDITEEKRMKGELEKKNKELEELTNNLEEKVLERTNALEKMNRELVRANELKGRFIANASHELRTPLHSIIGFSEILLQKTFGDLTEKQQRYLNTIFGSAKHLLYLVNNILDLAKIDAGKAEISYQTFPVKSVIDEVLVVIRPLADRKMIVPETVVHHDVYFTADKIKFKQILYNLISNAIKFTADSGNVGIAIEKIISDKKTFPWVTESQEFLKVSVWDTGIGIKPEDRERIFEEFEQIDSSKSTEGTGLGLSLTKKLVEIHGGHITVEGIYGQGSVFNVYMPFIVREGYGAVKASMTSLTALPEEEQQGPLILVVEDDLPTAEILDIHLTQAGYRAAHAYDGEEALRKAKELRPFAITLDIMLPKKDGLAVLQELKADAETRNIPVIIHSIVENKELAFALGAADYLVKPVEKTTLLEKLSEMSFVTKKSHFPVNILVITSDETTMGTLHSTIENEGFLMQTATDVESGLSLALATKPNSIIIDLGIQEGGFKIIREFQENPALKDIPIFAIAAETLSPNERLEMVDQIEWVLWRESLSSKSFINHLKDIEIMHPKRAGLIDELTMIFNHRYFQIRLVQETLRAERYNLPLALILFDIDHFDNYVARKGEYYGNLVIKKTSGLVKKNTRGSDIFIRYGNSTFALLLTNTIMSSATNLAKRFVSTIHDYPFLYEEVQPMGKITISLGLVEFKAQSPEEFVYAAEFSLSAAAAKGRNRVEVYRKGDKT</sequence>
<evidence type="ECO:0000259" key="9">
    <source>
        <dbReference type="PROSITE" id="PS50110"/>
    </source>
</evidence>
<evidence type="ECO:0000256" key="2">
    <source>
        <dbReference type="ARBA" id="ARBA00012438"/>
    </source>
</evidence>
<dbReference type="Pfam" id="PF00072">
    <property type="entry name" value="Response_reg"/>
    <property type="match status" value="1"/>
</dbReference>
<gene>
    <name evidence="14" type="ORF">KsCSTR_18970</name>
    <name evidence="15" type="ORF">KSMBR1_0718</name>
    <name evidence="13" type="ORF">kuste3420</name>
</gene>
<keyword evidence="4" id="KW-0808">Transferase</keyword>
<dbReference type="Gene3D" id="3.30.565.10">
    <property type="entry name" value="Histidine kinase-like ATPase, C-terminal domain"/>
    <property type="match status" value="1"/>
</dbReference>
<dbReference type="EMBL" id="CP049055">
    <property type="protein sequence ID" value="QII11276.1"/>
    <property type="molecule type" value="Genomic_DNA"/>
</dbReference>
<feature type="domain" description="GGDEF" evidence="12">
    <location>
        <begin position="973"/>
        <end position="1106"/>
    </location>
</feature>
<dbReference type="Pfam" id="PF00990">
    <property type="entry name" value="GGDEF"/>
    <property type="match status" value="1"/>
</dbReference>
<dbReference type="GO" id="GO:0000155">
    <property type="term" value="F:phosphorelay sensor kinase activity"/>
    <property type="evidence" value="ECO:0007669"/>
    <property type="project" value="InterPro"/>
</dbReference>
<dbReference type="Pfam" id="PF13426">
    <property type="entry name" value="PAS_9"/>
    <property type="match status" value="1"/>
</dbReference>
<dbReference type="InterPro" id="IPR005467">
    <property type="entry name" value="His_kinase_dom"/>
</dbReference>
<dbReference type="SUPFAM" id="SSF52172">
    <property type="entry name" value="CheY-like"/>
    <property type="match status" value="2"/>
</dbReference>
<evidence type="ECO:0000256" key="7">
    <source>
        <dbReference type="SAM" id="Coils"/>
    </source>
</evidence>
<feature type="domain" description="PAS" evidence="10">
    <location>
        <begin position="274"/>
        <end position="339"/>
    </location>
</feature>
<dbReference type="CDD" id="cd01949">
    <property type="entry name" value="GGDEF"/>
    <property type="match status" value="1"/>
</dbReference>
<keyword evidence="3 6" id="KW-0597">Phosphoprotein</keyword>
<dbReference type="Pfam" id="PF13185">
    <property type="entry name" value="GAF_2"/>
    <property type="match status" value="1"/>
</dbReference>
<dbReference type="AlphaFoldDB" id="Q1Q2E8"/>
<dbReference type="KEGG" id="kst:KSMBR1_0718"/>
<dbReference type="GO" id="GO:0005886">
    <property type="term" value="C:plasma membrane"/>
    <property type="evidence" value="ECO:0007669"/>
    <property type="project" value="TreeGrafter"/>
</dbReference>
<dbReference type="SMART" id="SM00065">
    <property type="entry name" value="GAF"/>
    <property type="match status" value="1"/>
</dbReference>
<evidence type="ECO:0000313" key="16">
    <source>
        <dbReference type="Proteomes" id="UP000221734"/>
    </source>
</evidence>
<dbReference type="EMBL" id="CT573071">
    <property type="protein sequence ID" value="CAJ74182.1"/>
    <property type="molecule type" value="Genomic_DNA"/>
</dbReference>
<evidence type="ECO:0000259" key="11">
    <source>
        <dbReference type="PROSITE" id="PS50113"/>
    </source>
</evidence>
<keyword evidence="7" id="KW-0175">Coiled coil</keyword>
<evidence type="ECO:0000256" key="5">
    <source>
        <dbReference type="ARBA" id="ARBA00022777"/>
    </source>
</evidence>
<evidence type="ECO:0000256" key="6">
    <source>
        <dbReference type="PROSITE-ProRule" id="PRU00169"/>
    </source>
</evidence>
<dbReference type="InterPro" id="IPR000700">
    <property type="entry name" value="PAS-assoc_C"/>
</dbReference>
<dbReference type="InterPro" id="IPR011006">
    <property type="entry name" value="CheY-like_superfamily"/>
</dbReference>
<feature type="domain" description="Histidine kinase" evidence="8">
    <location>
        <begin position="440"/>
        <end position="669"/>
    </location>
</feature>
<reference evidence="15" key="4">
    <citation type="submission" date="2017-10" db="EMBL/GenBank/DDBJ databases">
        <authorList>
            <person name="Banno H."/>
            <person name="Chua N.-H."/>
        </authorList>
    </citation>
    <scope>NUCLEOTIDE SEQUENCE [LARGE SCALE GENOMIC DNA]</scope>
    <source>
        <strain evidence="15">Kuenenia_mbr1_ru-nijmegen</strain>
    </source>
</reference>
<dbReference type="InterPro" id="IPR001610">
    <property type="entry name" value="PAC"/>
</dbReference>
<dbReference type="SUPFAM" id="SSF55073">
    <property type="entry name" value="Nucleotide cyclase"/>
    <property type="match status" value="1"/>
</dbReference>
<feature type="domain" description="PAC" evidence="11">
    <location>
        <begin position="345"/>
        <end position="397"/>
    </location>
</feature>
<dbReference type="Gene3D" id="3.40.50.2300">
    <property type="match status" value="2"/>
</dbReference>
<evidence type="ECO:0000313" key="15">
    <source>
        <dbReference type="EMBL" id="SOH03229.1"/>
    </source>
</evidence>
<accession>Q1Q2E8</accession>
<dbReference type="InterPro" id="IPR036291">
    <property type="entry name" value="NAD(P)-bd_dom_sf"/>
</dbReference>
<dbReference type="SMART" id="SM00267">
    <property type="entry name" value="GGDEF"/>
    <property type="match status" value="1"/>
</dbReference>
<dbReference type="CDD" id="cd17574">
    <property type="entry name" value="REC_OmpR"/>
    <property type="match status" value="1"/>
</dbReference>
<dbReference type="InterPro" id="IPR000160">
    <property type="entry name" value="GGDEF_dom"/>
</dbReference>
<dbReference type="Proteomes" id="UP000221734">
    <property type="component" value="Chromosome Kuenenia_stuttgartiensis_MBR1"/>
</dbReference>
<dbReference type="PROSITE" id="PS50109">
    <property type="entry name" value="HIS_KIN"/>
    <property type="match status" value="1"/>
</dbReference>
<dbReference type="InterPro" id="IPR000014">
    <property type="entry name" value="PAS"/>
</dbReference>
<feature type="modified residue" description="4-aspartylphosphate" evidence="6">
    <location>
        <position position="744"/>
    </location>
</feature>
<evidence type="ECO:0000313" key="17">
    <source>
        <dbReference type="Proteomes" id="UP000501926"/>
    </source>
</evidence>
<dbReference type="SMART" id="SM00448">
    <property type="entry name" value="REC"/>
    <property type="match status" value="1"/>
</dbReference>
<evidence type="ECO:0000256" key="3">
    <source>
        <dbReference type="ARBA" id="ARBA00022553"/>
    </source>
</evidence>
<name>Q1Q2E8_KUEST</name>
<dbReference type="InterPro" id="IPR036890">
    <property type="entry name" value="HATPase_C_sf"/>
</dbReference>
<dbReference type="CDD" id="cd00130">
    <property type="entry name" value="PAS"/>
    <property type="match status" value="1"/>
</dbReference>
<comment type="catalytic activity">
    <reaction evidence="1">
        <text>ATP + protein L-histidine = ADP + protein N-phospho-L-histidine.</text>
        <dbReference type="EC" id="2.7.13.3"/>
    </reaction>
</comment>
<dbReference type="InterPro" id="IPR004358">
    <property type="entry name" value="Sig_transdc_His_kin-like_C"/>
</dbReference>
<dbReference type="Gene3D" id="3.30.450.40">
    <property type="match status" value="1"/>
</dbReference>
<dbReference type="SUPFAM" id="SSF55874">
    <property type="entry name" value="ATPase domain of HSP90 chaperone/DNA topoisomerase II/histidine kinase"/>
    <property type="match status" value="1"/>
</dbReference>
<dbReference type="PROSITE" id="PS50110">
    <property type="entry name" value="RESPONSE_REGULATORY"/>
    <property type="match status" value="1"/>
</dbReference>
<dbReference type="PRINTS" id="PR00344">
    <property type="entry name" value="BCTRLSENSOR"/>
</dbReference>
<reference evidence="13" key="2">
    <citation type="submission" date="2006-01" db="EMBL/GenBank/DDBJ databases">
        <authorList>
            <person name="Genoscope"/>
        </authorList>
    </citation>
    <scope>NUCLEOTIDE SEQUENCE</scope>
</reference>
<dbReference type="GO" id="GO:0009927">
    <property type="term" value="F:histidine phosphotransfer kinase activity"/>
    <property type="evidence" value="ECO:0007669"/>
    <property type="project" value="TreeGrafter"/>
</dbReference>
<dbReference type="PROSITE" id="PS50112">
    <property type="entry name" value="PAS"/>
    <property type="match status" value="1"/>
</dbReference>
<dbReference type="CDD" id="cd00082">
    <property type="entry name" value="HisKA"/>
    <property type="match status" value="1"/>
</dbReference>
<evidence type="ECO:0000313" key="14">
    <source>
        <dbReference type="EMBL" id="QII11276.1"/>
    </source>
</evidence>
<dbReference type="InterPro" id="IPR036097">
    <property type="entry name" value="HisK_dim/P_sf"/>
</dbReference>
<dbReference type="InterPro" id="IPR035965">
    <property type="entry name" value="PAS-like_dom_sf"/>
</dbReference>
<reference evidence="14 17" key="5">
    <citation type="submission" date="2020-02" db="EMBL/GenBank/DDBJ databases">
        <title>Newly sequenced genome of strain CSTR1 showed variability in Candidatus Kuenenia stuttgartiensis genomes.</title>
        <authorList>
            <person name="Ding C."/>
            <person name="Adrian L."/>
        </authorList>
    </citation>
    <scope>NUCLEOTIDE SEQUENCE [LARGE SCALE GENOMIC DNA]</scope>
    <source>
        <strain evidence="14 17">CSTR1</strain>
    </source>
</reference>
<dbReference type="RefSeq" id="WP_164994825.1">
    <property type="nucleotide sequence ID" value="NZ_CP049055.1"/>
</dbReference>
<dbReference type="InterPro" id="IPR003661">
    <property type="entry name" value="HisK_dim/P_dom"/>
</dbReference>
<dbReference type="PANTHER" id="PTHR43047:SF63">
    <property type="entry name" value="HISTIDINE KINASE"/>
    <property type="match status" value="1"/>
</dbReference>
<dbReference type="InterPro" id="IPR029787">
    <property type="entry name" value="Nucleotide_cyclase"/>
</dbReference>
<protein>
    <recommendedName>
        <fullName evidence="2">histidine kinase</fullName>
        <ecNumber evidence="2">2.7.13.3</ecNumber>
    </recommendedName>
</protein>
<proteinExistence type="predicted"/>
<dbReference type="PROSITE" id="PS50887">
    <property type="entry name" value="GGDEF"/>
    <property type="match status" value="1"/>
</dbReference>
<dbReference type="SUPFAM" id="SSF55781">
    <property type="entry name" value="GAF domain-like"/>
    <property type="match status" value="1"/>
</dbReference>
<dbReference type="Gene3D" id="3.40.50.720">
    <property type="entry name" value="NAD(P)-binding Rossmann-like Domain"/>
    <property type="match status" value="1"/>
</dbReference>
<reference evidence="16" key="3">
    <citation type="submission" date="2017-10" db="EMBL/GenBank/DDBJ databases">
        <authorList>
            <person name="Frank J."/>
        </authorList>
    </citation>
    <scope>NUCLEOTIDE SEQUENCE [LARGE SCALE GENOMIC DNA]</scope>
</reference>
<dbReference type="EC" id="2.7.13.3" evidence="2"/>
<dbReference type="CDD" id="cd16922">
    <property type="entry name" value="HATPase_EvgS-ArcB-TorS-like"/>
    <property type="match status" value="1"/>
</dbReference>
<feature type="coiled-coil region" evidence="7">
    <location>
        <begin position="385"/>
        <end position="426"/>
    </location>
</feature>
<dbReference type="InterPro" id="IPR043128">
    <property type="entry name" value="Rev_trsase/Diguanyl_cyclase"/>
</dbReference>
<reference evidence="13" key="1">
    <citation type="journal article" date="2006" name="Nature">
        <title>Deciphering the evolution and metabolism of an anammox bacterium from a community genome.</title>
        <authorList>
            <person name="Strous M."/>
            <person name="Pelletier E."/>
            <person name="Mangenot S."/>
            <person name="Rattei T."/>
            <person name="Lehner A."/>
            <person name="Taylor M.W."/>
            <person name="Horn M."/>
            <person name="Daims H."/>
            <person name="Bartol-Mavel D."/>
            <person name="Wincker P."/>
            <person name="Barbe V."/>
            <person name="Fonknechten N."/>
            <person name="Vallenet D."/>
            <person name="Segurens B."/>
            <person name="Schenowitz-Truong C."/>
            <person name="Medigue C."/>
            <person name="Collingro A."/>
            <person name="Snel B."/>
            <person name="Dutilh B.E."/>
            <person name="OpDenCamp H.J.M."/>
            <person name="vanDerDrift C."/>
            <person name="Cirpus I."/>
            <person name="vanDePas-Schoonen K.T."/>
            <person name="Harhangi H.R."/>
            <person name="vanNiftrik L."/>
            <person name="Schmid M."/>
            <person name="Keltjens J."/>
            <person name="vanDeVossenberg J."/>
            <person name="Kartal B."/>
            <person name="Meier H."/>
            <person name="Frishman D."/>
            <person name="Huynen M.A."/>
            <person name="Mewes H."/>
            <person name="Weissenbach J."/>
            <person name="Jetten M.S.M."/>
            <person name="Wagner M."/>
            <person name="LePaslier D."/>
        </authorList>
    </citation>
    <scope>NUCLEOTIDE SEQUENCE</scope>
</reference>
<dbReference type="Gene3D" id="3.30.450.20">
    <property type="entry name" value="PAS domain"/>
    <property type="match status" value="1"/>
</dbReference>
<feature type="domain" description="Response regulatory" evidence="9">
    <location>
        <begin position="695"/>
        <end position="808"/>
    </location>
</feature>
<dbReference type="NCBIfam" id="TIGR00254">
    <property type="entry name" value="GGDEF"/>
    <property type="match status" value="1"/>
</dbReference>
<dbReference type="InterPro" id="IPR003018">
    <property type="entry name" value="GAF"/>
</dbReference>
<dbReference type="SUPFAM" id="SSF55785">
    <property type="entry name" value="PYP-like sensor domain (PAS domain)"/>
    <property type="match status" value="1"/>
</dbReference>
<evidence type="ECO:0000256" key="1">
    <source>
        <dbReference type="ARBA" id="ARBA00000085"/>
    </source>
</evidence>
<evidence type="ECO:0000259" key="8">
    <source>
        <dbReference type="PROSITE" id="PS50109"/>
    </source>
</evidence>
<evidence type="ECO:0000256" key="4">
    <source>
        <dbReference type="ARBA" id="ARBA00022679"/>
    </source>
</evidence>
<dbReference type="InterPro" id="IPR029016">
    <property type="entry name" value="GAF-like_dom_sf"/>
</dbReference>
<dbReference type="Pfam" id="PF00512">
    <property type="entry name" value="HisKA"/>
    <property type="match status" value="1"/>
</dbReference>
<keyword evidence="5 14" id="KW-0418">Kinase</keyword>
<dbReference type="PANTHER" id="PTHR43047">
    <property type="entry name" value="TWO-COMPONENT HISTIDINE PROTEIN KINASE"/>
    <property type="match status" value="1"/>
</dbReference>
<dbReference type="SUPFAM" id="SSF47384">
    <property type="entry name" value="Homodimeric domain of signal transducing histidine kinase"/>
    <property type="match status" value="1"/>
</dbReference>
<dbReference type="SUPFAM" id="SSF51735">
    <property type="entry name" value="NAD(P)-binding Rossmann-fold domains"/>
    <property type="match status" value="1"/>
</dbReference>